<dbReference type="Gene3D" id="1.20.1050.80">
    <property type="entry name" value="VPS9 domain"/>
    <property type="match status" value="2"/>
</dbReference>
<dbReference type="GO" id="GO:0016192">
    <property type="term" value="P:vesicle-mediated transport"/>
    <property type="evidence" value="ECO:0007669"/>
    <property type="project" value="InterPro"/>
</dbReference>
<gene>
    <name evidence="3" type="ORF">CPB83DRAFT_817737</name>
</gene>
<feature type="compositionally biased region" description="Acidic residues" evidence="1">
    <location>
        <begin position="917"/>
        <end position="937"/>
    </location>
</feature>
<feature type="region of interest" description="Disordered" evidence="1">
    <location>
        <begin position="820"/>
        <end position="842"/>
    </location>
</feature>
<dbReference type="InterPro" id="IPR003123">
    <property type="entry name" value="VPS9"/>
</dbReference>
<feature type="compositionally biased region" description="Polar residues" evidence="1">
    <location>
        <begin position="279"/>
        <end position="292"/>
    </location>
</feature>
<feature type="compositionally biased region" description="Basic residues" evidence="1">
    <location>
        <begin position="893"/>
        <end position="903"/>
    </location>
</feature>
<evidence type="ECO:0000256" key="1">
    <source>
        <dbReference type="SAM" id="MobiDB-lite"/>
    </source>
</evidence>
<dbReference type="OrthoDB" id="10264848at2759"/>
<keyword evidence="4" id="KW-1185">Reference proteome</keyword>
<name>A0A9P6EBI2_9AGAR</name>
<comment type="caution">
    <text evidence="3">The sequence shown here is derived from an EMBL/GenBank/DDBJ whole genome shotgun (WGS) entry which is preliminary data.</text>
</comment>
<evidence type="ECO:0000259" key="2">
    <source>
        <dbReference type="PROSITE" id="PS51205"/>
    </source>
</evidence>
<dbReference type="PROSITE" id="PS51205">
    <property type="entry name" value="VPS9"/>
    <property type="match status" value="1"/>
</dbReference>
<dbReference type="AlphaFoldDB" id="A0A9P6EBI2"/>
<evidence type="ECO:0000313" key="3">
    <source>
        <dbReference type="EMBL" id="KAF9525927.1"/>
    </source>
</evidence>
<reference evidence="3" key="1">
    <citation type="submission" date="2020-11" db="EMBL/GenBank/DDBJ databases">
        <authorList>
            <consortium name="DOE Joint Genome Institute"/>
            <person name="Ahrendt S."/>
            <person name="Riley R."/>
            <person name="Andreopoulos W."/>
            <person name="Labutti K."/>
            <person name="Pangilinan J."/>
            <person name="Ruiz-Duenas F.J."/>
            <person name="Barrasa J.M."/>
            <person name="Sanchez-Garcia M."/>
            <person name="Camarero S."/>
            <person name="Miyauchi S."/>
            <person name="Serrano A."/>
            <person name="Linde D."/>
            <person name="Babiker R."/>
            <person name="Drula E."/>
            <person name="Ayuso-Fernandez I."/>
            <person name="Pacheco R."/>
            <person name="Padilla G."/>
            <person name="Ferreira P."/>
            <person name="Barriuso J."/>
            <person name="Kellner H."/>
            <person name="Castanera R."/>
            <person name="Alfaro M."/>
            <person name="Ramirez L."/>
            <person name="Pisabarro A.G."/>
            <person name="Kuo A."/>
            <person name="Tritt A."/>
            <person name="Lipzen A."/>
            <person name="He G."/>
            <person name="Yan M."/>
            <person name="Ng V."/>
            <person name="Cullen D."/>
            <person name="Martin F."/>
            <person name="Rosso M.-N."/>
            <person name="Henrissat B."/>
            <person name="Hibbett D."/>
            <person name="Martinez A.T."/>
            <person name="Grigoriev I.V."/>
        </authorList>
    </citation>
    <scope>NUCLEOTIDE SEQUENCE</scope>
    <source>
        <strain evidence="3">CBS 506.95</strain>
    </source>
</reference>
<dbReference type="EMBL" id="MU157877">
    <property type="protein sequence ID" value="KAF9525927.1"/>
    <property type="molecule type" value="Genomic_DNA"/>
</dbReference>
<feature type="compositionally biased region" description="Low complexity" evidence="1">
    <location>
        <begin position="1014"/>
        <end position="1025"/>
    </location>
</feature>
<proteinExistence type="predicted"/>
<feature type="region of interest" description="Disordered" evidence="1">
    <location>
        <begin position="258"/>
        <end position="318"/>
    </location>
</feature>
<dbReference type="GO" id="GO:0031267">
    <property type="term" value="F:small GTPase binding"/>
    <property type="evidence" value="ECO:0007669"/>
    <property type="project" value="TreeGrafter"/>
</dbReference>
<feature type="region of interest" description="Disordered" evidence="1">
    <location>
        <begin position="869"/>
        <end position="1039"/>
    </location>
</feature>
<dbReference type="Proteomes" id="UP000807306">
    <property type="component" value="Unassembled WGS sequence"/>
</dbReference>
<dbReference type="InterPro" id="IPR037191">
    <property type="entry name" value="VPS9_dom_sf"/>
</dbReference>
<dbReference type="Pfam" id="PF02204">
    <property type="entry name" value="VPS9"/>
    <property type="match status" value="1"/>
</dbReference>
<dbReference type="InterPro" id="IPR045046">
    <property type="entry name" value="Vps9-like"/>
</dbReference>
<evidence type="ECO:0000313" key="4">
    <source>
        <dbReference type="Proteomes" id="UP000807306"/>
    </source>
</evidence>
<dbReference type="PANTHER" id="PTHR23101:SF25">
    <property type="entry name" value="GTPASE-ACTIVATING PROTEIN AND VPS9 DOMAIN-CONTAINING PROTEIN 1"/>
    <property type="match status" value="1"/>
</dbReference>
<feature type="region of interest" description="Disordered" evidence="1">
    <location>
        <begin position="1"/>
        <end position="67"/>
    </location>
</feature>
<feature type="compositionally biased region" description="Low complexity" evidence="1">
    <location>
        <begin position="984"/>
        <end position="1002"/>
    </location>
</feature>
<feature type="compositionally biased region" description="Low complexity" evidence="1">
    <location>
        <begin position="822"/>
        <end position="839"/>
    </location>
</feature>
<dbReference type="SUPFAM" id="SSF109993">
    <property type="entry name" value="VPS9 domain"/>
    <property type="match status" value="1"/>
</dbReference>
<dbReference type="GO" id="GO:0005829">
    <property type="term" value="C:cytosol"/>
    <property type="evidence" value="ECO:0007669"/>
    <property type="project" value="TreeGrafter"/>
</dbReference>
<dbReference type="GO" id="GO:0030139">
    <property type="term" value="C:endocytic vesicle"/>
    <property type="evidence" value="ECO:0007669"/>
    <property type="project" value="TreeGrafter"/>
</dbReference>
<organism evidence="3 4">
    <name type="scientific">Crepidotus variabilis</name>
    <dbReference type="NCBI Taxonomy" id="179855"/>
    <lineage>
        <taxon>Eukaryota</taxon>
        <taxon>Fungi</taxon>
        <taxon>Dikarya</taxon>
        <taxon>Basidiomycota</taxon>
        <taxon>Agaricomycotina</taxon>
        <taxon>Agaricomycetes</taxon>
        <taxon>Agaricomycetidae</taxon>
        <taxon>Agaricales</taxon>
        <taxon>Agaricineae</taxon>
        <taxon>Crepidotaceae</taxon>
        <taxon>Crepidotus</taxon>
    </lineage>
</organism>
<sequence>MSVRRENSFPATSIGRTSGVKLQASSGVDAHPLLSPRPPSPALSEQGSITEGGPLNSGSAPRYRPYTPRQRITPTAATTGTTVHPPSPSHLAGDATSKLQVMHLKAAAQMIGLDSGTLGWAILETLVQDVDSSEGWVDVWNALTTGKATLLLPLESAFTNEKISPELLKDHVIFCDKPSRSKAPIVTLSGLRGTLDEETLTFRSTIHPSAKHFQGLLHPATRASTLSTLPSLPPTLPSNSPIPYPSFHVPAHTSSLYLPRTPATLKPPLPARPGARANQAGSTSTARISNPFASLFGGPKQAPQPVPASPPASLHSIESTHETPATIEMSAFAINRRIVMKDVGKDINKAIKTELKLSLKGAAARGEASIPYWTTERVLDFAVDWYPFVKSPGTPVKAKFGGDRSPRDSGRPTFVVNSLEENPDDMADRMQEFFQALEEDMRVSGTPFTTARKESGSEIADEKEIRKGTERQEDQLKIQEVMEVVERSINWLFYDRLFKQPTTDDISHDEALANRIAALNMLDLGLGHLGIDIGDVNESDLDAVVKACGEMLSQLDSCWCPADKATMLVAAHKIVVDGLSRLPPIKLSEESANGKVVNEVPSEKSARLKADFVSPADTLTTPITHPDETTTLSVLFSPVNDHEPTRTEESKEDVVPSVSLATAEKLASSDLEAYPPSDPTPVSGDVLLPLIIFSVVKSNPPHLVSHLLYTQRFRNRSVGGEESYCLINLMAVAEFLENVDMAALGLGDSDKVISTADLTPIPLARSPVTADTALAPVDGTQSGLRGRVEQGVDAIADSANKVITGVVDSSFGILRSFMPTNTATSPTSGTASGTTPSSTLGRAGFGLLRRESGFSIANLAASLPITGRSKSGANAEESGQQLVSVSRPSSIRSRSRSRSRTSLKIKVGDGQLSGESSTEDEGEESSSEESDSGEESDEVQKLETGQTADAKSIRSFENMLSASKSRRKDSTLDSKQRKTLSDRLASVSALAATSTSPTGSRRSSLHVPPGRVKSPSSPTTSRPTSPALPLQARFGPPKQRFIECTPDDLRLSEVGELLRDYRRLVEEIRAVNGFDE</sequence>
<feature type="compositionally biased region" description="Basic and acidic residues" evidence="1">
    <location>
        <begin position="968"/>
        <end position="981"/>
    </location>
</feature>
<feature type="compositionally biased region" description="Basic and acidic residues" evidence="1">
    <location>
        <begin position="451"/>
        <end position="471"/>
    </location>
</feature>
<feature type="domain" description="VPS9" evidence="2">
    <location>
        <begin position="506"/>
        <end position="745"/>
    </location>
</feature>
<accession>A0A9P6EBI2</accession>
<feature type="region of interest" description="Disordered" evidence="1">
    <location>
        <begin position="448"/>
        <end position="471"/>
    </location>
</feature>
<protein>
    <recommendedName>
        <fullName evidence="2">VPS9 domain-containing protein</fullName>
    </recommendedName>
</protein>
<feature type="compositionally biased region" description="Polar residues" evidence="1">
    <location>
        <begin position="869"/>
        <end position="883"/>
    </location>
</feature>
<dbReference type="GO" id="GO:0005085">
    <property type="term" value="F:guanyl-nucleotide exchange factor activity"/>
    <property type="evidence" value="ECO:0007669"/>
    <property type="project" value="InterPro"/>
</dbReference>
<dbReference type="PANTHER" id="PTHR23101">
    <property type="entry name" value="RAB GDP/GTP EXCHANGE FACTOR"/>
    <property type="match status" value="1"/>
</dbReference>